<protein>
    <submittedName>
        <fullName evidence="1">Uncharacterized protein</fullName>
    </submittedName>
</protein>
<evidence type="ECO:0000313" key="2">
    <source>
        <dbReference type="Proteomes" id="UP000529637"/>
    </source>
</evidence>
<dbReference type="RefSeq" id="WP_176066019.1">
    <property type="nucleotide sequence ID" value="NZ_JABWMJ010000001.1"/>
</dbReference>
<dbReference type="EMBL" id="JABWMJ010000001">
    <property type="protein sequence ID" value="NUZ04795.1"/>
    <property type="molecule type" value="Genomic_DNA"/>
</dbReference>
<reference evidence="1 2" key="1">
    <citation type="submission" date="2020-06" db="EMBL/GenBank/DDBJ databases">
        <title>Schlegella sp. ID0723 isolated from air conditioner.</title>
        <authorList>
            <person name="Kim D.Y."/>
            <person name="Kim D.-U."/>
        </authorList>
    </citation>
    <scope>NUCLEOTIDE SEQUENCE [LARGE SCALE GENOMIC DNA]</scope>
    <source>
        <strain evidence="1 2">ID0723</strain>
    </source>
</reference>
<dbReference type="Proteomes" id="UP000529637">
    <property type="component" value="Unassembled WGS sequence"/>
</dbReference>
<comment type="caution">
    <text evidence="1">The sequence shown here is derived from an EMBL/GenBank/DDBJ whole genome shotgun (WGS) entry which is preliminary data.</text>
</comment>
<keyword evidence="2" id="KW-1185">Reference proteome</keyword>
<sequence>MFKKVLIANRGDIDCAAVDAVEAHVRAADVMPEPHRRTRAACGDRAAEH</sequence>
<evidence type="ECO:0000313" key="1">
    <source>
        <dbReference type="EMBL" id="NUZ04795.1"/>
    </source>
</evidence>
<accession>A0A7Y6NKB7</accession>
<name>A0A7Y6NKB7_9BURK</name>
<organism evidence="1 2">
    <name type="scientific">Piscinibacter koreensis</name>
    <dbReference type="NCBI Taxonomy" id="2742824"/>
    <lineage>
        <taxon>Bacteria</taxon>
        <taxon>Pseudomonadati</taxon>
        <taxon>Pseudomonadota</taxon>
        <taxon>Betaproteobacteria</taxon>
        <taxon>Burkholderiales</taxon>
        <taxon>Sphaerotilaceae</taxon>
        <taxon>Piscinibacter</taxon>
    </lineage>
</organism>
<gene>
    <name evidence="1" type="ORF">HQN59_03380</name>
</gene>
<dbReference type="AlphaFoldDB" id="A0A7Y6NKB7"/>
<proteinExistence type="predicted"/>